<evidence type="ECO:0000256" key="1">
    <source>
        <dbReference type="SAM" id="MobiDB-lite"/>
    </source>
</evidence>
<evidence type="ECO:0000313" key="4">
    <source>
        <dbReference type="Proteomes" id="UP001480955"/>
    </source>
</evidence>
<feature type="region of interest" description="Disordered" evidence="1">
    <location>
        <begin position="27"/>
        <end position="98"/>
    </location>
</feature>
<gene>
    <name evidence="3" type="ORF">ABS772_07190</name>
</gene>
<organism evidence="3 4">
    <name type="scientific">Methylorubrum podarium</name>
    <dbReference type="NCBI Taxonomy" id="200476"/>
    <lineage>
        <taxon>Bacteria</taxon>
        <taxon>Pseudomonadati</taxon>
        <taxon>Pseudomonadota</taxon>
        <taxon>Alphaproteobacteria</taxon>
        <taxon>Hyphomicrobiales</taxon>
        <taxon>Methylobacteriaceae</taxon>
        <taxon>Methylorubrum</taxon>
    </lineage>
</organism>
<proteinExistence type="predicted"/>
<dbReference type="Proteomes" id="UP001480955">
    <property type="component" value="Unassembled WGS sequence"/>
</dbReference>
<evidence type="ECO:0000313" key="3">
    <source>
        <dbReference type="EMBL" id="MER2249698.1"/>
    </source>
</evidence>
<dbReference type="EMBL" id="JBELQE010000047">
    <property type="protein sequence ID" value="MER2249698.1"/>
    <property type="molecule type" value="Genomic_DNA"/>
</dbReference>
<feature type="compositionally biased region" description="Polar residues" evidence="1">
    <location>
        <begin position="43"/>
        <end position="53"/>
    </location>
</feature>
<feature type="signal peptide" evidence="2">
    <location>
        <begin position="1"/>
        <end position="23"/>
    </location>
</feature>
<keyword evidence="4" id="KW-1185">Reference proteome</keyword>
<feature type="compositionally biased region" description="Low complexity" evidence="1">
    <location>
        <begin position="27"/>
        <end position="42"/>
    </location>
</feature>
<keyword evidence="2" id="KW-0732">Signal</keyword>
<sequence length="98" mass="9524">MSKFSILSGAAALLILTGASAIAAPCATGTTTSTQGPKTGDTSSNVQGGSTEKVTPGAKGESPGTVGALNQGSTSVPKEGESTLKPGQRIEGQNSNDC</sequence>
<feature type="chain" id="PRO_5046868379" description="Exopolysaccharide production protein YjbE" evidence="2">
    <location>
        <begin position="24"/>
        <end position="98"/>
    </location>
</feature>
<comment type="caution">
    <text evidence="3">The sequence shown here is derived from an EMBL/GenBank/DDBJ whole genome shotgun (WGS) entry which is preliminary data.</text>
</comment>
<name>A0ABV1QJY2_9HYPH</name>
<evidence type="ECO:0008006" key="5">
    <source>
        <dbReference type="Google" id="ProtNLM"/>
    </source>
</evidence>
<reference evidence="3 4" key="1">
    <citation type="submission" date="2024-06" db="EMBL/GenBank/DDBJ databases">
        <authorList>
            <person name="Campbell A.G."/>
        </authorList>
    </citation>
    <scope>NUCLEOTIDE SEQUENCE [LARGE SCALE GENOMIC DNA]</scope>
    <source>
        <strain evidence="3 4">EM12</strain>
    </source>
</reference>
<evidence type="ECO:0000256" key="2">
    <source>
        <dbReference type="SAM" id="SignalP"/>
    </source>
</evidence>
<accession>A0ABV1QJY2</accession>
<dbReference type="RefSeq" id="WP_350393312.1">
    <property type="nucleotide sequence ID" value="NZ_JBELQE010000047.1"/>
</dbReference>
<protein>
    <recommendedName>
        <fullName evidence="5">Exopolysaccharide production protein YjbE</fullName>
    </recommendedName>
</protein>